<dbReference type="Pfam" id="PF02773">
    <property type="entry name" value="S-AdoMet_synt_C"/>
    <property type="match status" value="1"/>
</dbReference>
<dbReference type="InterPro" id="IPR022631">
    <property type="entry name" value="ADOMET_SYNTHASE_CS"/>
</dbReference>
<keyword evidence="8 11" id="KW-0460">Magnesium</keyword>
<keyword evidence="9 11" id="KW-0630">Potassium</keyword>
<keyword evidence="3 11" id="KW-0554">One-carbon metabolism</keyword>
<dbReference type="GO" id="GO:0006556">
    <property type="term" value="P:S-adenosylmethionine biosynthetic process"/>
    <property type="evidence" value="ECO:0007669"/>
    <property type="project" value="UniProtKB-UniPathway"/>
</dbReference>
<keyword evidence="6 11" id="KW-0547">Nucleotide-binding</keyword>
<dbReference type="PANTHER" id="PTHR11964">
    <property type="entry name" value="S-ADENOSYLMETHIONINE SYNTHETASE"/>
    <property type="match status" value="1"/>
</dbReference>
<evidence type="ECO:0000259" key="14">
    <source>
        <dbReference type="Pfam" id="PF02772"/>
    </source>
</evidence>
<evidence type="ECO:0000256" key="1">
    <source>
        <dbReference type="ARBA" id="ARBA00005224"/>
    </source>
</evidence>
<evidence type="ECO:0000256" key="12">
    <source>
        <dbReference type="RuleBase" id="RU004462"/>
    </source>
</evidence>
<protein>
    <recommendedName>
        <fullName evidence="11">S-adenosylmethionine synthase</fullName>
        <ecNumber evidence="11">2.5.1.6</ecNumber>
    </recommendedName>
</protein>
<dbReference type="GO" id="GO:0005524">
    <property type="term" value="F:ATP binding"/>
    <property type="evidence" value="ECO:0007669"/>
    <property type="project" value="UniProtKB-KW"/>
</dbReference>
<comment type="catalytic activity">
    <reaction evidence="10 11">
        <text>L-methionine + ATP + H2O = S-adenosyl-L-methionine + phosphate + diphosphate</text>
        <dbReference type="Rhea" id="RHEA:21080"/>
        <dbReference type="ChEBI" id="CHEBI:15377"/>
        <dbReference type="ChEBI" id="CHEBI:30616"/>
        <dbReference type="ChEBI" id="CHEBI:33019"/>
        <dbReference type="ChEBI" id="CHEBI:43474"/>
        <dbReference type="ChEBI" id="CHEBI:57844"/>
        <dbReference type="ChEBI" id="CHEBI:59789"/>
        <dbReference type="EC" id="2.5.1.6"/>
    </reaction>
</comment>
<feature type="domain" description="S-adenosylmethionine synthetase C-terminal" evidence="15">
    <location>
        <begin position="261"/>
        <end position="397"/>
    </location>
</feature>
<evidence type="ECO:0000259" key="15">
    <source>
        <dbReference type="Pfam" id="PF02773"/>
    </source>
</evidence>
<dbReference type="Gene3D" id="3.30.300.10">
    <property type="match status" value="3"/>
</dbReference>
<dbReference type="FunFam" id="3.30.300.10:FF:000003">
    <property type="entry name" value="S-adenosylmethionine synthase"/>
    <property type="match status" value="1"/>
</dbReference>
<dbReference type="PROSITE" id="PS00376">
    <property type="entry name" value="ADOMET_SYNTHASE_1"/>
    <property type="match status" value="1"/>
</dbReference>
<dbReference type="NCBIfam" id="TIGR01034">
    <property type="entry name" value="metK"/>
    <property type="match status" value="1"/>
</dbReference>
<dbReference type="CDD" id="cd18079">
    <property type="entry name" value="S-AdoMet_synt"/>
    <property type="match status" value="1"/>
</dbReference>
<feature type="domain" description="S-adenosylmethionine synthetase central" evidence="14">
    <location>
        <begin position="138"/>
        <end position="259"/>
    </location>
</feature>
<comment type="cofactor">
    <cofactor evidence="11">
        <name>K(+)</name>
        <dbReference type="ChEBI" id="CHEBI:29103"/>
    </cofactor>
    <text evidence="11">Binds 1 potassium ion per subunit. The potassium ion interacts primarily with the substrate.</text>
</comment>
<dbReference type="InterPro" id="IPR022630">
    <property type="entry name" value="S-AdoMet_synt_C"/>
</dbReference>
<proteinExistence type="inferred from homology"/>
<reference evidence="17" key="2">
    <citation type="submission" date="2020-10" db="UniProtKB">
        <authorList>
            <consortium name="WormBaseParasite"/>
        </authorList>
    </citation>
    <scope>IDENTIFICATION</scope>
</reference>
<keyword evidence="5 11" id="KW-0479">Metal-binding</keyword>
<evidence type="ECO:0000256" key="5">
    <source>
        <dbReference type="ARBA" id="ARBA00022723"/>
    </source>
</evidence>
<comment type="similarity">
    <text evidence="2 12">Belongs to the AdoMet synthase family.</text>
</comment>
<evidence type="ECO:0000313" key="17">
    <source>
        <dbReference type="WBParaSite" id="Pan_g16907.t1"/>
    </source>
</evidence>
<comment type="cofactor">
    <cofactor evidence="11">
        <name>Mg(2+)</name>
        <dbReference type="ChEBI" id="CHEBI:18420"/>
    </cofactor>
    <text evidence="11">Binds 2 magnesium ions per subunit. The magnesium ions interact primarily with the substrate.</text>
</comment>
<dbReference type="PIRSF" id="PIRSF000497">
    <property type="entry name" value="MAT"/>
    <property type="match status" value="1"/>
</dbReference>
<dbReference type="SUPFAM" id="SSF55973">
    <property type="entry name" value="S-adenosylmethionine synthetase"/>
    <property type="match status" value="3"/>
</dbReference>
<organism evidence="16 17">
    <name type="scientific">Panagrellus redivivus</name>
    <name type="common">Microworm</name>
    <dbReference type="NCBI Taxonomy" id="6233"/>
    <lineage>
        <taxon>Eukaryota</taxon>
        <taxon>Metazoa</taxon>
        <taxon>Ecdysozoa</taxon>
        <taxon>Nematoda</taxon>
        <taxon>Chromadorea</taxon>
        <taxon>Rhabditida</taxon>
        <taxon>Tylenchina</taxon>
        <taxon>Panagrolaimomorpha</taxon>
        <taxon>Panagrolaimoidea</taxon>
        <taxon>Panagrolaimidae</taxon>
        <taxon>Panagrellus</taxon>
    </lineage>
</organism>
<keyword evidence="16" id="KW-1185">Reference proteome</keyword>
<keyword evidence="4 11" id="KW-0808">Transferase</keyword>
<dbReference type="InterPro" id="IPR002133">
    <property type="entry name" value="S-AdoMet_synthetase"/>
</dbReference>
<evidence type="ECO:0000256" key="11">
    <source>
        <dbReference type="RuleBase" id="RU000541"/>
    </source>
</evidence>
<evidence type="ECO:0000256" key="6">
    <source>
        <dbReference type="ARBA" id="ARBA00022741"/>
    </source>
</evidence>
<dbReference type="FunFam" id="3.30.300.10:FF:000004">
    <property type="entry name" value="S-adenosylmethionine synthase"/>
    <property type="match status" value="1"/>
</dbReference>
<dbReference type="PROSITE" id="PS00377">
    <property type="entry name" value="ADOMET_SYNTHASE_2"/>
    <property type="match status" value="1"/>
</dbReference>
<dbReference type="WBParaSite" id="Pan_g16907.t1">
    <property type="protein sequence ID" value="Pan_g16907.t1"/>
    <property type="gene ID" value="Pan_g16907"/>
</dbReference>
<dbReference type="FunFam" id="3.30.300.10:FF:000001">
    <property type="entry name" value="S-adenosylmethionine synthase"/>
    <property type="match status" value="1"/>
</dbReference>
<dbReference type="InterPro" id="IPR022636">
    <property type="entry name" value="S-AdoMet_synthetase_sfam"/>
</dbReference>
<comment type="pathway">
    <text evidence="1 11">Amino-acid biosynthesis; S-adenosyl-L-methionine biosynthesis; S-adenosyl-L-methionine from L-methionine: step 1/1.</text>
</comment>
<dbReference type="HAMAP" id="MF_00086">
    <property type="entry name" value="S_AdoMet_synth1"/>
    <property type="match status" value="1"/>
</dbReference>
<dbReference type="InterPro" id="IPR022629">
    <property type="entry name" value="S-AdoMet_synt_central"/>
</dbReference>
<evidence type="ECO:0000256" key="8">
    <source>
        <dbReference type="ARBA" id="ARBA00022842"/>
    </source>
</evidence>
<evidence type="ECO:0000256" key="7">
    <source>
        <dbReference type="ARBA" id="ARBA00022840"/>
    </source>
</evidence>
<name>A0A7E4ZTQ2_PANRE</name>
<dbReference type="GO" id="GO:0004478">
    <property type="term" value="F:methionine adenosyltransferase activity"/>
    <property type="evidence" value="ECO:0007669"/>
    <property type="project" value="UniProtKB-EC"/>
</dbReference>
<keyword evidence="7 11" id="KW-0067">ATP-binding</keyword>
<evidence type="ECO:0000256" key="10">
    <source>
        <dbReference type="ARBA" id="ARBA00048344"/>
    </source>
</evidence>
<dbReference type="EC" id="2.5.1.6" evidence="11"/>
<evidence type="ECO:0000259" key="13">
    <source>
        <dbReference type="Pfam" id="PF00438"/>
    </source>
</evidence>
<evidence type="ECO:0000256" key="4">
    <source>
        <dbReference type="ARBA" id="ARBA00022679"/>
    </source>
</evidence>
<evidence type="ECO:0000256" key="2">
    <source>
        <dbReference type="ARBA" id="ARBA00009685"/>
    </source>
</evidence>
<evidence type="ECO:0000256" key="3">
    <source>
        <dbReference type="ARBA" id="ARBA00022563"/>
    </source>
</evidence>
<comment type="function">
    <text evidence="11">Catalyzes the formation of S-adenosylmethionine from methionine and ATP.</text>
</comment>
<feature type="domain" description="S-adenosylmethionine synthetase N-terminal" evidence="13">
    <location>
        <begin position="27"/>
        <end position="124"/>
    </location>
</feature>
<dbReference type="GO" id="GO:0006730">
    <property type="term" value="P:one-carbon metabolic process"/>
    <property type="evidence" value="ECO:0007669"/>
    <property type="project" value="UniProtKB-KW"/>
</dbReference>
<reference evidence="16" key="1">
    <citation type="journal article" date="2013" name="Genetics">
        <title>The draft genome and transcriptome of Panagrellus redivivus are shaped by the harsh demands of a free-living lifestyle.</title>
        <authorList>
            <person name="Srinivasan J."/>
            <person name="Dillman A.R."/>
            <person name="Macchietto M.G."/>
            <person name="Heikkinen L."/>
            <person name="Lakso M."/>
            <person name="Fracchia K.M."/>
            <person name="Antoshechkin I."/>
            <person name="Mortazavi A."/>
            <person name="Wong G."/>
            <person name="Sternberg P.W."/>
        </authorList>
    </citation>
    <scope>NUCLEOTIDE SEQUENCE [LARGE SCALE GENOMIC DNA]</scope>
    <source>
        <strain evidence="16">MT8872</strain>
    </source>
</reference>
<dbReference type="InterPro" id="IPR022628">
    <property type="entry name" value="S-AdoMet_synt_N"/>
</dbReference>
<sequence>MASDTVTATMDVDVRGSPTSEGAEQHFLFTSESVGEGHPDKMCDMISDAVLDAHLTQDPNAKVACETVTKTGMVLLCGEITSKAVVDYQSLVRGVVKHIGFDNCSKGFDYKTCNVLVALEQQAPEIAAGVHVNRADEDIGAGDQGLMFGYATDETEEAMPLSLLLAHQLNGRIHTLRRNTILDWVLPDSKTQVTVEYKFDNGACVPIRVHTVVISVQHKETVTLEQLRADLKEFVIKEVIPGHLLDDETKYYLNPCGAFTIGGPQSDAGLTGRKIIVDTYGGWGAHGGGAFSGKDPTKVDRSAAYGARWVAKSLVKAGVCRRCLVQVSYAIGIAHPLSIMVISYGTSPLSEPELLAIVNDNFDLRPGLLIRELGLRNPIYKETAKNGHFGHAKFPWEHAKQLKIRPEFAAKLKQGYKLAKPDDFVTVNGDA</sequence>
<dbReference type="Pfam" id="PF00438">
    <property type="entry name" value="S-AdoMet_synt_N"/>
    <property type="match status" value="1"/>
</dbReference>
<dbReference type="Pfam" id="PF02772">
    <property type="entry name" value="S-AdoMet_synt_M"/>
    <property type="match status" value="1"/>
</dbReference>
<dbReference type="GO" id="GO:0046872">
    <property type="term" value="F:metal ion binding"/>
    <property type="evidence" value="ECO:0007669"/>
    <property type="project" value="UniProtKB-KW"/>
</dbReference>
<evidence type="ECO:0000256" key="9">
    <source>
        <dbReference type="ARBA" id="ARBA00022958"/>
    </source>
</evidence>
<dbReference type="Proteomes" id="UP000492821">
    <property type="component" value="Unassembled WGS sequence"/>
</dbReference>
<dbReference type="AlphaFoldDB" id="A0A7E4ZTQ2"/>
<accession>A0A7E4ZTQ2</accession>
<evidence type="ECO:0000313" key="16">
    <source>
        <dbReference type="Proteomes" id="UP000492821"/>
    </source>
</evidence>
<dbReference type="UniPathway" id="UPA00315">
    <property type="reaction ID" value="UER00080"/>
</dbReference>